<keyword evidence="2" id="KW-1185">Reference proteome</keyword>
<evidence type="ECO:0000313" key="1">
    <source>
        <dbReference type="EMBL" id="KAI9908768.1"/>
    </source>
</evidence>
<proteinExistence type="predicted"/>
<accession>A0ACC0VQJ5</accession>
<name>A0ACC0VQJ5_9STRA</name>
<dbReference type="EMBL" id="CM047587">
    <property type="protein sequence ID" value="KAI9908768.1"/>
    <property type="molecule type" value="Genomic_DNA"/>
</dbReference>
<dbReference type="Proteomes" id="UP001163321">
    <property type="component" value="Chromosome 8"/>
</dbReference>
<comment type="caution">
    <text evidence="1">The sequence shown here is derived from an EMBL/GenBank/DDBJ whole genome shotgun (WGS) entry which is preliminary data.</text>
</comment>
<evidence type="ECO:0000313" key="2">
    <source>
        <dbReference type="Proteomes" id="UP001163321"/>
    </source>
</evidence>
<reference evidence="1 2" key="1">
    <citation type="journal article" date="2022" name="bioRxiv">
        <title>The genome of the oomycete Peronosclerospora sorghi, a cosmopolitan pathogen of maize and sorghum, is inflated with dispersed pseudogenes.</title>
        <authorList>
            <person name="Fletcher K."/>
            <person name="Martin F."/>
            <person name="Isakeit T."/>
            <person name="Cavanaugh K."/>
            <person name="Magill C."/>
            <person name="Michelmore R."/>
        </authorList>
    </citation>
    <scope>NUCLEOTIDE SEQUENCE [LARGE SCALE GENOMIC DNA]</scope>
    <source>
        <strain evidence="1">P6</strain>
    </source>
</reference>
<sequence length="176" mass="19925">MYKRDGLVGGHVIMLGTSEDNTNAVLEALEAFPGGLQVGGGITADNWASHVIVTFYVFRDGQIDFDRLDTLRKRIGKKKLVLDLSCRQSVKDNKFYVMTDRWQTLTTTSLEYVTVCGQKQHMERKDVDVVSFAFHCSQVLFHRLAEYCDEFLVHAVDVEDKRCGIQSQTGSTHVRC</sequence>
<organism evidence="1 2">
    <name type="scientific">Peronosclerospora sorghi</name>
    <dbReference type="NCBI Taxonomy" id="230839"/>
    <lineage>
        <taxon>Eukaryota</taxon>
        <taxon>Sar</taxon>
        <taxon>Stramenopiles</taxon>
        <taxon>Oomycota</taxon>
        <taxon>Peronosporomycetes</taxon>
        <taxon>Peronosporales</taxon>
        <taxon>Peronosporaceae</taxon>
        <taxon>Peronosclerospora</taxon>
    </lineage>
</organism>
<gene>
    <name evidence="1" type="ORF">PsorP6_002884</name>
</gene>
<protein>
    <submittedName>
        <fullName evidence="1">Uncharacterized protein</fullName>
    </submittedName>
</protein>